<evidence type="ECO:0000256" key="2">
    <source>
        <dbReference type="ARBA" id="ARBA00023027"/>
    </source>
</evidence>
<feature type="compositionally biased region" description="Polar residues" evidence="4">
    <location>
        <begin position="298"/>
        <end position="307"/>
    </location>
</feature>
<keyword evidence="2" id="KW-0520">NAD</keyword>
<evidence type="ECO:0000256" key="1">
    <source>
        <dbReference type="ARBA" id="ARBA00007637"/>
    </source>
</evidence>
<name>A0AA39RJR8_ACESA</name>
<dbReference type="CDD" id="cd05266">
    <property type="entry name" value="SDR_a4"/>
    <property type="match status" value="1"/>
</dbReference>
<comment type="similarity">
    <text evidence="1">Belongs to the NAD(P)-dependent epimerase/dehydratase family.</text>
</comment>
<dbReference type="InterPro" id="IPR036291">
    <property type="entry name" value="NAD(P)-bd_dom_sf"/>
</dbReference>
<dbReference type="Gene3D" id="3.40.50.720">
    <property type="entry name" value="NAD(P)-binding Rossmann-like Domain"/>
    <property type="match status" value="1"/>
</dbReference>
<evidence type="ECO:0000256" key="3">
    <source>
        <dbReference type="ARBA" id="ARBA00023235"/>
    </source>
</evidence>
<dbReference type="EMBL" id="JAUESC010000386">
    <property type="protein sequence ID" value="KAK0575483.1"/>
    <property type="molecule type" value="Genomic_DNA"/>
</dbReference>
<dbReference type="SUPFAM" id="SSF51735">
    <property type="entry name" value="NAD(P)-binding Rossmann-fold domains"/>
    <property type="match status" value="1"/>
</dbReference>
<dbReference type="GO" id="GO:0016853">
    <property type="term" value="F:isomerase activity"/>
    <property type="evidence" value="ECO:0007669"/>
    <property type="project" value="UniProtKB-KW"/>
</dbReference>
<dbReference type="InterPro" id="IPR001509">
    <property type="entry name" value="Epimerase_deHydtase"/>
</dbReference>
<dbReference type="Proteomes" id="UP001168877">
    <property type="component" value="Unassembled WGS sequence"/>
</dbReference>
<keyword evidence="3" id="KW-0413">Isomerase</keyword>
<reference evidence="6" key="1">
    <citation type="journal article" date="2022" name="Plant J.">
        <title>Strategies of tolerance reflected in two North American maple genomes.</title>
        <authorList>
            <person name="McEvoy S.L."/>
            <person name="Sezen U.U."/>
            <person name="Trouern-Trend A."/>
            <person name="McMahon S.M."/>
            <person name="Schaberg P.G."/>
            <person name="Yang J."/>
            <person name="Wegrzyn J.L."/>
            <person name="Swenson N.G."/>
        </authorList>
    </citation>
    <scope>NUCLEOTIDE SEQUENCE</scope>
    <source>
        <strain evidence="6">NS2018</strain>
    </source>
</reference>
<dbReference type="Pfam" id="PF01370">
    <property type="entry name" value="Epimerase"/>
    <property type="match status" value="1"/>
</dbReference>
<evidence type="ECO:0000313" key="6">
    <source>
        <dbReference type="EMBL" id="KAK0575483.1"/>
    </source>
</evidence>
<proteinExistence type="inferred from homology"/>
<dbReference type="AlphaFoldDB" id="A0AA39RJR8"/>
<sequence length="357" mass="40385">MDIRHLSDRFSASPYRFTHARRTAKTPTISRCSPVKAKIGGSRPDKLDLESRNRMFILGMGFVGQFFAQELHNQDWVVSGTCTSLLKKKELEEKGFDVYLFNANKPELLILDTLKEYSHLLVSIPPVKGIGDPMLRHGELLRSTLMGGNLQWLGYLSSTGVYGDCGGAWVDEDYPTSPTNELAKLRLAAEEGWLNLGHDLGLSSHIFRLGGIYGPDRSAVDTIIKQESLSESQKMRGSKQYTSRIHVDDICQVLKASVRTPSSRNIYNIVDDDPAPREEVFAYAWDLVKKKWPGRLIQNPSPQQKVEQLNEKRHSRGEKRVSNARMKRELGVKLIHPSYKSGLQSIIEQMEKPYQSI</sequence>
<dbReference type="PANTHER" id="PTHR43574">
    <property type="entry name" value="EPIMERASE-RELATED"/>
    <property type="match status" value="1"/>
</dbReference>
<evidence type="ECO:0000313" key="7">
    <source>
        <dbReference type="Proteomes" id="UP001168877"/>
    </source>
</evidence>
<feature type="region of interest" description="Disordered" evidence="4">
    <location>
        <begin position="298"/>
        <end position="323"/>
    </location>
</feature>
<keyword evidence="7" id="KW-1185">Reference proteome</keyword>
<accession>A0AA39RJR8</accession>
<reference evidence="6" key="2">
    <citation type="submission" date="2023-06" db="EMBL/GenBank/DDBJ databases">
        <authorList>
            <person name="Swenson N.G."/>
            <person name="Wegrzyn J.L."/>
            <person name="Mcevoy S.L."/>
        </authorList>
    </citation>
    <scope>NUCLEOTIDE SEQUENCE</scope>
    <source>
        <strain evidence="6">NS2018</strain>
        <tissue evidence="6">Leaf</tissue>
    </source>
</reference>
<feature type="domain" description="NAD-dependent epimerase/dehydratase" evidence="5">
    <location>
        <begin position="155"/>
        <end position="269"/>
    </location>
</feature>
<feature type="compositionally biased region" description="Basic and acidic residues" evidence="4">
    <location>
        <begin position="308"/>
        <end position="323"/>
    </location>
</feature>
<evidence type="ECO:0000259" key="5">
    <source>
        <dbReference type="Pfam" id="PF01370"/>
    </source>
</evidence>
<organism evidence="6 7">
    <name type="scientific">Acer saccharum</name>
    <name type="common">Sugar maple</name>
    <dbReference type="NCBI Taxonomy" id="4024"/>
    <lineage>
        <taxon>Eukaryota</taxon>
        <taxon>Viridiplantae</taxon>
        <taxon>Streptophyta</taxon>
        <taxon>Embryophyta</taxon>
        <taxon>Tracheophyta</taxon>
        <taxon>Spermatophyta</taxon>
        <taxon>Magnoliopsida</taxon>
        <taxon>eudicotyledons</taxon>
        <taxon>Gunneridae</taxon>
        <taxon>Pentapetalae</taxon>
        <taxon>rosids</taxon>
        <taxon>malvids</taxon>
        <taxon>Sapindales</taxon>
        <taxon>Sapindaceae</taxon>
        <taxon>Hippocastanoideae</taxon>
        <taxon>Acereae</taxon>
        <taxon>Acer</taxon>
    </lineage>
</organism>
<protein>
    <recommendedName>
        <fullName evidence="5">NAD-dependent epimerase/dehydratase domain-containing protein</fullName>
    </recommendedName>
</protein>
<evidence type="ECO:0000256" key="4">
    <source>
        <dbReference type="SAM" id="MobiDB-lite"/>
    </source>
</evidence>
<gene>
    <name evidence="6" type="ORF">LWI29_001330</name>
</gene>
<comment type="caution">
    <text evidence="6">The sequence shown here is derived from an EMBL/GenBank/DDBJ whole genome shotgun (WGS) entry which is preliminary data.</text>
</comment>